<dbReference type="SUPFAM" id="SSF54637">
    <property type="entry name" value="Thioesterase/thiol ester dehydrase-isomerase"/>
    <property type="match status" value="1"/>
</dbReference>
<dbReference type="EMBL" id="FNFO01000002">
    <property type="protein sequence ID" value="SDK17258.1"/>
    <property type="molecule type" value="Genomic_DNA"/>
</dbReference>
<proteinExistence type="predicted"/>
<keyword evidence="3" id="KW-1185">Reference proteome</keyword>
<dbReference type="AlphaFoldDB" id="A0A1G8ZQB2"/>
<evidence type="ECO:0000256" key="1">
    <source>
        <dbReference type="ARBA" id="ARBA00022801"/>
    </source>
</evidence>
<accession>A0A1G8ZQB2</accession>
<dbReference type="CDD" id="cd00586">
    <property type="entry name" value="4HBT"/>
    <property type="match status" value="1"/>
</dbReference>
<dbReference type="InterPro" id="IPR029069">
    <property type="entry name" value="HotDog_dom_sf"/>
</dbReference>
<organism evidence="2 3">
    <name type="scientific">Catalinimonas alkaloidigena</name>
    <dbReference type="NCBI Taxonomy" id="1075417"/>
    <lineage>
        <taxon>Bacteria</taxon>
        <taxon>Pseudomonadati</taxon>
        <taxon>Bacteroidota</taxon>
        <taxon>Cytophagia</taxon>
        <taxon>Cytophagales</taxon>
        <taxon>Catalimonadaceae</taxon>
        <taxon>Catalinimonas</taxon>
    </lineage>
</organism>
<dbReference type="Proteomes" id="UP000198510">
    <property type="component" value="Unassembled WGS sequence"/>
</dbReference>
<keyword evidence="1 2" id="KW-0378">Hydrolase</keyword>
<dbReference type="GO" id="GO:0047617">
    <property type="term" value="F:fatty acyl-CoA hydrolase activity"/>
    <property type="evidence" value="ECO:0007669"/>
    <property type="project" value="TreeGrafter"/>
</dbReference>
<name>A0A1G8ZQB2_9BACT</name>
<reference evidence="2 3" key="1">
    <citation type="submission" date="2016-10" db="EMBL/GenBank/DDBJ databases">
        <authorList>
            <person name="de Groot N.N."/>
        </authorList>
    </citation>
    <scope>NUCLEOTIDE SEQUENCE [LARGE SCALE GENOMIC DNA]</scope>
    <source>
        <strain evidence="2 3">DSM 25186</strain>
    </source>
</reference>
<dbReference type="PANTHER" id="PTHR31793:SF37">
    <property type="entry name" value="ACYL-COA THIOESTER HYDROLASE YBGC"/>
    <property type="match status" value="1"/>
</dbReference>
<dbReference type="RefSeq" id="WP_089679307.1">
    <property type="nucleotide sequence ID" value="NZ_FNFO01000002.1"/>
</dbReference>
<evidence type="ECO:0000313" key="2">
    <source>
        <dbReference type="EMBL" id="SDK17258.1"/>
    </source>
</evidence>
<sequence length="140" mass="16222">MPLLRYTHPILVQPNDIDAMHHVNNVVYVRWVQETATAHWQAAAPAELQRTVAWVVLRHEIDYRRPAFLGEQLEARTWVGEATATTYERFVEIWRLADQTLLVQARSLWCPLHLKTGRPRRVDAALRAPFEGLTPPEHEA</sequence>
<dbReference type="STRING" id="1075417.SAMN05421823_10256"/>
<dbReference type="InterPro" id="IPR050563">
    <property type="entry name" value="4-hydroxybenzoyl-CoA_TE"/>
</dbReference>
<gene>
    <name evidence="2" type="ORF">SAMN05421823_10256</name>
</gene>
<dbReference type="PANTHER" id="PTHR31793">
    <property type="entry name" value="4-HYDROXYBENZOYL-COA THIOESTERASE FAMILY MEMBER"/>
    <property type="match status" value="1"/>
</dbReference>
<evidence type="ECO:0000313" key="3">
    <source>
        <dbReference type="Proteomes" id="UP000198510"/>
    </source>
</evidence>
<protein>
    <submittedName>
        <fullName evidence="2">Acyl-CoA thioester hydrolase</fullName>
    </submittedName>
</protein>
<dbReference type="OrthoDB" id="9801517at2"/>
<dbReference type="Gene3D" id="3.10.129.10">
    <property type="entry name" value="Hotdog Thioesterase"/>
    <property type="match status" value="1"/>
</dbReference>
<dbReference type="Pfam" id="PF13279">
    <property type="entry name" value="4HBT_2"/>
    <property type="match status" value="1"/>
</dbReference>